<gene>
    <name evidence="1" type="ORF">H6G03_27245</name>
</gene>
<dbReference type="AlphaFoldDB" id="A0A926VL13"/>
<proteinExistence type="predicted"/>
<organism evidence="1 2">
    <name type="scientific">Aerosakkonema funiforme FACHB-1375</name>
    <dbReference type="NCBI Taxonomy" id="2949571"/>
    <lineage>
        <taxon>Bacteria</taxon>
        <taxon>Bacillati</taxon>
        <taxon>Cyanobacteriota</taxon>
        <taxon>Cyanophyceae</taxon>
        <taxon>Oscillatoriophycideae</taxon>
        <taxon>Aerosakkonematales</taxon>
        <taxon>Aerosakkonemataceae</taxon>
        <taxon>Aerosakkonema</taxon>
    </lineage>
</organism>
<dbReference type="EMBL" id="JACJPW010000093">
    <property type="protein sequence ID" value="MBD2184722.1"/>
    <property type="molecule type" value="Genomic_DNA"/>
</dbReference>
<keyword evidence="2" id="KW-1185">Reference proteome</keyword>
<reference evidence="1" key="1">
    <citation type="journal article" date="2015" name="ISME J.">
        <title>Draft Genome Sequence of Streptomyces incarnatus NRRL8089, which Produces the Nucleoside Antibiotic Sinefungin.</title>
        <authorList>
            <person name="Oshima K."/>
            <person name="Hattori M."/>
            <person name="Shimizu H."/>
            <person name="Fukuda K."/>
            <person name="Nemoto M."/>
            <person name="Inagaki K."/>
            <person name="Tamura T."/>
        </authorList>
    </citation>
    <scope>NUCLEOTIDE SEQUENCE</scope>
    <source>
        <strain evidence="1">FACHB-1375</strain>
    </source>
</reference>
<evidence type="ECO:0000313" key="2">
    <source>
        <dbReference type="Proteomes" id="UP000641646"/>
    </source>
</evidence>
<dbReference type="RefSeq" id="WP_190471681.1">
    <property type="nucleotide sequence ID" value="NZ_JACJPW010000093.1"/>
</dbReference>
<comment type="caution">
    <text evidence="1">The sequence shown here is derived from an EMBL/GenBank/DDBJ whole genome shotgun (WGS) entry which is preliminary data.</text>
</comment>
<dbReference type="Proteomes" id="UP000641646">
    <property type="component" value="Unassembled WGS sequence"/>
</dbReference>
<accession>A0A926VL13</accession>
<protein>
    <submittedName>
        <fullName evidence="1">Uncharacterized protein</fullName>
    </submittedName>
</protein>
<evidence type="ECO:0000313" key="1">
    <source>
        <dbReference type="EMBL" id="MBD2184722.1"/>
    </source>
</evidence>
<sequence length="56" mass="6158">MMAGSAGAIWVLNLPYPMQRVERGTTAYAEAQQLLRSAQNKLNQITQPSPRSNLAN</sequence>
<name>A0A926VL13_9CYAN</name>
<reference evidence="1" key="2">
    <citation type="submission" date="2020-08" db="EMBL/GenBank/DDBJ databases">
        <authorList>
            <person name="Chen M."/>
            <person name="Teng W."/>
            <person name="Zhao L."/>
            <person name="Hu C."/>
            <person name="Zhou Y."/>
            <person name="Han B."/>
            <person name="Song L."/>
            <person name="Shu W."/>
        </authorList>
    </citation>
    <scope>NUCLEOTIDE SEQUENCE</scope>
    <source>
        <strain evidence="1">FACHB-1375</strain>
    </source>
</reference>